<feature type="transmembrane region" description="Helical" evidence="1">
    <location>
        <begin position="6"/>
        <end position="31"/>
    </location>
</feature>
<proteinExistence type="predicted"/>
<feature type="transmembrane region" description="Helical" evidence="1">
    <location>
        <begin position="54"/>
        <end position="81"/>
    </location>
</feature>
<accession>A0A0F9IGG1</accession>
<organism evidence="2">
    <name type="scientific">marine sediment metagenome</name>
    <dbReference type="NCBI Taxonomy" id="412755"/>
    <lineage>
        <taxon>unclassified sequences</taxon>
        <taxon>metagenomes</taxon>
        <taxon>ecological metagenomes</taxon>
    </lineage>
</organism>
<name>A0A0F9IGG1_9ZZZZ</name>
<keyword evidence="1" id="KW-1133">Transmembrane helix</keyword>
<keyword evidence="1" id="KW-0472">Membrane</keyword>
<sequence>MSPAALILAFISCWSIAVVGGYLAVAGLGNVRRHSLASQPRAARRARPLVHRHLFLFWDVFLLLLGSLLMVMGMVFLYMLVYG</sequence>
<dbReference type="AlphaFoldDB" id="A0A0F9IGG1"/>
<evidence type="ECO:0000313" key="2">
    <source>
        <dbReference type="EMBL" id="KKM26577.1"/>
    </source>
</evidence>
<gene>
    <name evidence="2" type="ORF">LCGC14_1583410</name>
</gene>
<keyword evidence="1" id="KW-0812">Transmembrane</keyword>
<protein>
    <submittedName>
        <fullName evidence="2">Uncharacterized protein</fullName>
    </submittedName>
</protein>
<reference evidence="2" key="1">
    <citation type="journal article" date="2015" name="Nature">
        <title>Complex archaea that bridge the gap between prokaryotes and eukaryotes.</title>
        <authorList>
            <person name="Spang A."/>
            <person name="Saw J.H."/>
            <person name="Jorgensen S.L."/>
            <person name="Zaremba-Niedzwiedzka K."/>
            <person name="Martijn J."/>
            <person name="Lind A.E."/>
            <person name="van Eijk R."/>
            <person name="Schleper C."/>
            <person name="Guy L."/>
            <person name="Ettema T.J."/>
        </authorList>
    </citation>
    <scope>NUCLEOTIDE SEQUENCE</scope>
</reference>
<dbReference type="EMBL" id="LAZR01012486">
    <property type="protein sequence ID" value="KKM26577.1"/>
    <property type="molecule type" value="Genomic_DNA"/>
</dbReference>
<comment type="caution">
    <text evidence="2">The sequence shown here is derived from an EMBL/GenBank/DDBJ whole genome shotgun (WGS) entry which is preliminary data.</text>
</comment>
<evidence type="ECO:0000256" key="1">
    <source>
        <dbReference type="SAM" id="Phobius"/>
    </source>
</evidence>